<evidence type="ECO:0000313" key="3">
    <source>
        <dbReference type="EMBL" id="KAJ0966576.1"/>
    </source>
</evidence>
<evidence type="ECO:0000313" key="4">
    <source>
        <dbReference type="Proteomes" id="UP001085076"/>
    </source>
</evidence>
<comment type="caution">
    <text evidence="3">The sequence shown here is derived from an EMBL/GenBank/DDBJ whole genome shotgun (WGS) entry which is preliminary data.</text>
</comment>
<feature type="compositionally biased region" description="Polar residues" evidence="1">
    <location>
        <begin position="192"/>
        <end position="201"/>
    </location>
</feature>
<feature type="region of interest" description="Disordered" evidence="1">
    <location>
        <begin position="137"/>
        <end position="201"/>
    </location>
</feature>
<dbReference type="InterPro" id="IPR048386">
    <property type="entry name" value="Med15_C"/>
</dbReference>
<feature type="region of interest" description="Disordered" evidence="1">
    <location>
        <begin position="1"/>
        <end position="27"/>
    </location>
</feature>
<dbReference type="PANTHER" id="PTHR33137:SF4">
    <property type="entry name" value="MEDIATOR OF RNA POLYMERASE II TRANSCRIPTION SUBUNIT 15A-RELATED"/>
    <property type="match status" value="1"/>
</dbReference>
<name>A0A9D5C4Y2_9LILI</name>
<dbReference type="GO" id="GO:0031490">
    <property type="term" value="F:chromatin DNA binding"/>
    <property type="evidence" value="ECO:0007669"/>
    <property type="project" value="InterPro"/>
</dbReference>
<dbReference type="Proteomes" id="UP001085076">
    <property type="component" value="Miscellaneous, Linkage group lg07"/>
</dbReference>
<protein>
    <recommendedName>
        <fullName evidence="2">ARC105/Med15 mediator subunit C-terminal domain-containing protein</fullName>
    </recommendedName>
</protein>
<reference evidence="3" key="2">
    <citation type="journal article" date="2022" name="Hortic Res">
        <title>The genome of Dioscorea zingiberensis sheds light on the biosynthesis, origin and evolution of the medicinally important diosgenin saponins.</title>
        <authorList>
            <person name="Li Y."/>
            <person name="Tan C."/>
            <person name="Li Z."/>
            <person name="Guo J."/>
            <person name="Li S."/>
            <person name="Chen X."/>
            <person name="Wang C."/>
            <person name="Dai X."/>
            <person name="Yang H."/>
            <person name="Song W."/>
            <person name="Hou L."/>
            <person name="Xu J."/>
            <person name="Tong Z."/>
            <person name="Xu A."/>
            <person name="Yuan X."/>
            <person name="Wang W."/>
            <person name="Yang Q."/>
            <person name="Chen L."/>
            <person name="Sun Z."/>
            <person name="Wang K."/>
            <person name="Pan B."/>
            <person name="Chen J."/>
            <person name="Bao Y."/>
            <person name="Liu F."/>
            <person name="Qi X."/>
            <person name="Gang D.R."/>
            <person name="Wen J."/>
            <person name="Li J."/>
        </authorList>
    </citation>
    <scope>NUCLEOTIDE SEQUENCE</scope>
    <source>
        <strain evidence="3">Dzin_1.0</strain>
    </source>
</reference>
<feature type="domain" description="ARC105/Med15 mediator subunit C-terminal" evidence="2">
    <location>
        <begin position="1016"/>
        <end position="1096"/>
    </location>
</feature>
<evidence type="ECO:0000259" key="2">
    <source>
        <dbReference type="Pfam" id="PF21539"/>
    </source>
</evidence>
<organism evidence="3 4">
    <name type="scientific">Dioscorea zingiberensis</name>
    <dbReference type="NCBI Taxonomy" id="325984"/>
    <lineage>
        <taxon>Eukaryota</taxon>
        <taxon>Viridiplantae</taxon>
        <taxon>Streptophyta</taxon>
        <taxon>Embryophyta</taxon>
        <taxon>Tracheophyta</taxon>
        <taxon>Spermatophyta</taxon>
        <taxon>Magnoliopsida</taxon>
        <taxon>Liliopsida</taxon>
        <taxon>Dioscoreales</taxon>
        <taxon>Dioscoreaceae</taxon>
        <taxon>Dioscorea</taxon>
    </lineage>
</organism>
<dbReference type="PANTHER" id="PTHR33137">
    <property type="entry name" value="MEDIATOR OF RNA POLYMERASE II TRANSCRIPTION SUBUNIT 15A-RELATED"/>
    <property type="match status" value="1"/>
</dbReference>
<sequence>MPSNTDSPSNLQNFSQTSASSSVEQRIPDNNVTVQRPIQGRQQQPLDVSYHQKQFPSPNFYQHQIQKQILKQNGQQTSLLQQHLQQQTQQHPQQGLMHVPSGHQSGNLDYPNIHQNYSNSVQQSGLSLLHKHPWSPLVQHKPTSTSQQSSLPWQGQPSNQQSYMSNVQQTQQSSLPDMQQQRLSFQQNNQQGISLHQQQPLGPQNNIMRLRQHQQLIGTLPGVPNIQALQSLIHGAQVEAEPHQEEPQRPSLTLLQLQSQGHLARYQSIQEQMKAHLLPQPPMHQQKFQSPVTLSPSPSAVGQQRQKIQLQKEFHEGSSTCNMLHADPNFILIMVYLLSTLPNHSVLLFVAPKLLMAQKCMSDLKEEIYQKIKNLRETYYKELNENLRILLIKLKQLDALPPHQKQPDQCTRLQNCKNFVQRAIAYLGIPRSNIHPQLKERLILLEKHIRVYLELGSGKWITSSLLERQQESQHRGGHVDLVRQHQPSGASLMQSNYHVNHERQMHLGASVTSAAEVAASTFIPSGAQSGMPKAQQNIMNALASGLHPDSAQGSCFNSLQHQSIGSSHQVGIGSIQATSCRSYYNNTNRQLQGSVNPLQIASTTQPIPYPILQQKQEQKQLMQTQEVQHPSQHHHSQLWLIQQSFRQHGLRQQMLPERKQSQTIVPGNHLQLHQMNAANDMNDKQNSGSKPGDCQNHFSTVERHNYARQLKGLDSVNVSSPQNLQASSPPLSPPSPESDWGSLLTVFLDEGISSKPIDSLLINKSPSTPSVPEEPEQQGKLSLPNAGHNGQHQTTNVSIQASVLVLGTPAMSASPLIPEFAGPDSDQGNTTTEKLTKKEDPERLIKVVQSSIPEVLGFSISDIRSVVDMMNIFASSPPGNGSGAAVGENLTGLTKRFLPLEKCKPEVWFKRKKARCSITITPWINEPFPSSINGGFNLVDSLNASELESIATSSAQCHPNEVTSAIIEEIREINQQLIDTVVSVSDVDADHIAAQAEDLDGMVIGFAFSAVSVNPNLISQFAPAHMSPIMSLRLIVPPDYPKNSPVVLDKLPYELSKESEDLTSKAMSNFNRSLLSLSQPISLGKMAKLWDTSIRELILEYAHQHGGGSFSSRIGTWQTCVCD</sequence>
<dbReference type="InterPro" id="IPR044661">
    <property type="entry name" value="MED15a/b/c-like"/>
</dbReference>
<reference evidence="3" key="1">
    <citation type="submission" date="2021-03" db="EMBL/GenBank/DDBJ databases">
        <authorList>
            <person name="Li Z."/>
            <person name="Yang C."/>
        </authorList>
    </citation>
    <scope>NUCLEOTIDE SEQUENCE</scope>
    <source>
        <strain evidence="3">Dzin_1.0</strain>
        <tissue evidence="3">Leaf</tissue>
    </source>
</reference>
<proteinExistence type="predicted"/>
<feature type="region of interest" description="Disordered" evidence="1">
    <location>
        <begin position="758"/>
        <end position="792"/>
    </location>
</feature>
<dbReference type="EMBL" id="JAGGNH010000007">
    <property type="protein sequence ID" value="KAJ0966576.1"/>
    <property type="molecule type" value="Genomic_DNA"/>
</dbReference>
<dbReference type="Pfam" id="PF21539">
    <property type="entry name" value="Med15_C"/>
    <property type="match status" value="1"/>
</dbReference>
<feature type="region of interest" description="Disordered" evidence="1">
    <location>
        <begin position="718"/>
        <end position="738"/>
    </location>
</feature>
<feature type="compositionally biased region" description="Low complexity" evidence="1">
    <location>
        <begin position="719"/>
        <end position="729"/>
    </location>
</feature>
<evidence type="ECO:0000256" key="1">
    <source>
        <dbReference type="SAM" id="MobiDB-lite"/>
    </source>
</evidence>
<dbReference type="AlphaFoldDB" id="A0A9D5C4Y2"/>
<feature type="compositionally biased region" description="Low complexity" evidence="1">
    <location>
        <begin position="179"/>
        <end position="191"/>
    </location>
</feature>
<feature type="compositionally biased region" description="Polar residues" evidence="1">
    <location>
        <begin position="141"/>
        <end position="178"/>
    </location>
</feature>
<accession>A0A9D5C4Y2</accession>
<dbReference type="GO" id="GO:0003713">
    <property type="term" value="F:transcription coactivator activity"/>
    <property type="evidence" value="ECO:0007669"/>
    <property type="project" value="InterPro"/>
</dbReference>
<gene>
    <name evidence="3" type="ORF">J5N97_023493</name>
</gene>
<keyword evidence="4" id="KW-1185">Reference proteome</keyword>